<sequence length="178" mass="20451">MDARRDLLDELMGTAPRATFVELCLSIIWDRIGYMSQHFCQISGRGWQICSFSKRSLDCTKFDIRREKRALRFKWDDKEACGCYMIRLYPRDLIVNGQSDLESRELMSIFDMVGEFLGGRKGGRLATKPVQSVVLDLAHGPVRPDFSRSWAMESETQKNHAIFRSARTGPQNALCFLC</sequence>
<comment type="caution">
    <text evidence="1">The sequence shown here is derived from an EMBL/GenBank/DDBJ whole genome shotgun (WGS) entry which is preliminary data.</text>
</comment>
<organism evidence="1 2">
    <name type="scientific">Phtheirospermum japonicum</name>
    <dbReference type="NCBI Taxonomy" id="374723"/>
    <lineage>
        <taxon>Eukaryota</taxon>
        <taxon>Viridiplantae</taxon>
        <taxon>Streptophyta</taxon>
        <taxon>Embryophyta</taxon>
        <taxon>Tracheophyta</taxon>
        <taxon>Spermatophyta</taxon>
        <taxon>Magnoliopsida</taxon>
        <taxon>eudicotyledons</taxon>
        <taxon>Gunneridae</taxon>
        <taxon>Pentapetalae</taxon>
        <taxon>asterids</taxon>
        <taxon>lamiids</taxon>
        <taxon>Lamiales</taxon>
        <taxon>Orobanchaceae</taxon>
        <taxon>Orobanchaceae incertae sedis</taxon>
        <taxon>Phtheirospermum</taxon>
    </lineage>
</organism>
<reference evidence="1" key="1">
    <citation type="submission" date="2020-07" db="EMBL/GenBank/DDBJ databases">
        <title>Ethylene signaling mediates host invasion by parasitic plants.</title>
        <authorList>
            <person name="Yoshida S."/>
        </authorList>
    </citation>
    <scope>NUCLEOTIDE SEQUENCE</scope>
    <source>
        <strain evidence="1">Okayama</strain>
    </source>
</reference>
<name>A0A830BTA2_9LAMI</name>
<evidence type="ECO:0000313" key="2">
    <source>
        <dbReference type="Proteomes" id="UP000653305"/>
    </source>
</evidence>
<dbReference type="AlphaFoldDB" id="A0A830BTA2"/>
<gene>
    <name evidence="1" type="ORF">PHJA_000867000</name>
</gene>
<dbReference type="Proteomes" id="UP000653305">
    <property type="component" value="Unassembled WGS sequence"/>
</dbReference>
<accession>A0A830BTA2</accession>
<keyword evidence="2" id="KW-1185">Reference proteome</keyword>
<protein>
    <submittedName>
        <fullName evidence="1">Uncharacterized protein</fullName>
    </submittedName>
</protein>
<evidence type="ECO:0000313" key="1">
    <source>
        <dbReference type="EMBL" id="GFP87233.1"/>
    </source>
</evidence>
<proteinExistence type="predicted"/>
<dbReference type="EMBL" id="BMAC01000140">
    <property type="protein sequence ID" value="GFP87233.1"/>
    <property type="molecule type" value="Genomic_DNA"/>
</dbReference>